<feature type="compositionally biased region" description="Basic and acidic residues" evidence="1">
    <location>
        <begin position="41"/>
        <end position="52"/>
    </location>
</feature>
<dbReference type="InParanoid" id="C0NCA9"/>
<sequence length="297" mass="33270">MPIKKAIVIRGRPSSWPEGRDRGGDVHGREGLGECGMGWAGRKEEEREKEVKPGGGEFLKGTGRADRNLHQNNDLPLRVKQQQMERCSKPIQIATTTATATAMANNVRFPLPGKGKCVFNCNLRCFFSISHPSNQVESSVPWVQVVVTYNLLKESSERNRIHPSLPRTRVLIRGGAGCARRCSALAPVHHIFETTPLNSSRHGAIKKSQSCPCGVWRFRPTEPPSEVGLVYFKSVMTCIIHTASLQKYFEGGALRTARITSIHKNKRLNPTRHQPVACQRETAHNWARKRREKNPVE</sequence>
<dbReference type="VEuPathDB" id="FungiDB:I7I50_02706"/>
<dbReference type="AlphaFoldDB" id="C0NCA9"/>
<organism evidence="2 3">
    <name type="scientific">Ajellomyces capsulatus (strain G186AR / H82 / ATCC MYA-2454 / RMSCC 2432)</name>
    <name type="common">Darling's disease fungus</name>
    <name type="synonym">Histoplasma capsulatum</name>
    <dbReference type="NCBI Taxonomy" id="447093"/>
    <lineage>
        <taxon>Eukaryota</taxon>
        <taxon>Fungi</taxon>
        <taxon>Dikarya</taxon>
        <taxon>Ascomycota</taxon>
        <taxon>Pezizomycotina</taxon>
        <taxon>Eurotiomycetes</taxon>
        <taxon>Eurotiomycetidae</taxon>
        <taxon>Onygenales</taxon>
        <taxon>Ajellomycetaceae</taxon>
        <taxon>Histoplasma</taxon>
    </lineage>
</organism>
<feature type="region of interest" description="Disordered" evidence="1">
    <location>
        <begin position="12"/>
        <end position="71"/>
    </location>
</feature>
<evidence type="ECO:0000313" key="3">
    <source>
        <dbReference type="Proteomes" id="UP000001631"/>
    </source>
</evidence>
<evidence type="ECO:0000256" key="1">
    <source>
        <dbReference type="SAM" id="MobiDB-lite"/>
    </source>
</evidence>
<proteinExistence type="predicted"/>
<gene>
    <name evidence="2" type="ORF">HCBG_00755</name>
</gene>
<dbReference type="HOGENOM" id="CLU_936800_0_0_1"/>
<protein>
    <submittedName>
        <fullName evidence="2">Uncharacterized protein</fullName>
    </submittedName>
</protein>
<accession>C0NCA9</accession>
<evidence type="ECO:0000313" key="2">
    <source>
        <dbReference type="EMBL" id="EEH11300.1"/>
    </source>
</evidence>
<reference evidence="2" key="1">
    <citation type="submission" date="2009-02" db="EMBL/GenBank/DDBJ databases">
        <title>The Genome Sequence of Ajellomyces capsulatus strain G186AR.</title>
        <authorList>
            <consortium name="The Broad Institute Genome Sequencing Platform"/>
            <person name="Champion M."/>
            <person name="Cuomo C."/>
            <person name="Ma L.-J."/>
            <person name="Henn M.R."/>
            <person name="Sil A."/>
            <person name="Goldman B."/>
            <person name="Young S.K."/>
            <person name="Kodira C.D."/>
            <person name="Zeng Q."/>
            <person name="Koehrsen M."/>
            <person name="Alvarado L."/>
            <person name="Berlin A."/>
            <person name="Borenstein D."/>
            <person name="Chen Z."/>
            <person name="Engels R."/>
            <person name="Freedman E."/>
            <person name="Gellesch M."/>
            <person name="Goldberg J."/>
            <person name="Griggs A."/>
            <person name="Gujja S."/>
            <person name="Heiman D."/>
            <person name="Hepburn T."/>
            <person name="Howarth C."/>
            <person name="Jen D."/>
            <person name="Larson L."/>
            <person name="Lewis B."/>
            <person name="Mehta T."/>
            <person name="Park D."/>
            <person name="Pearson M."/>
            <person name="Roberts A."/>
            <person name="Saif S."/>
            <person name="Shea T."/>
            <person name="Shenoy N."/>
            <person name="Sisk P."/>
            <person name="Stolte C."/>
            <person name="Sykes S."/>
            <person name="Walk T."/>
            <person name="White J."/>
            <person name="Yandava C."/>
            <person name="Klein B."/>
            <person name="McEwen J.G."/>
            <person name="Puccia R."/>
            <person name="Goldman G.H."/>
            <person name="Felipe M.S."/>
            <person name="Nino-Vega G."/>
            <person name="San-Blas G."/>
            <person name="Taylor J."/>
            <person name="Mendoza L."/>
            <person name="Galagan J."/>
            <person name="Nusbaum C."/>
            <person name="Birren B."/>
        </authorList>
    </citation>
    <scope>NUCLEOTIDE SEQUENCE</scope>
    <source>
        <strain evidence="2">G186AR</strain>
    </source>
</reference>
<feature type="region of interest" description="Disordered" evidence="1">
    <location>
        <begin position="264"/>
        <end position="297"/>
    </location>
</feature>
<name>C0NCA9_AJECG</name>
<dbReference type="EMBL" id="GG663363">
    <property type="protein sequence ID" value="EEH11300.1"/>
    <property type="molecule type" value="Genomic_DNA"/>
</dbReference>
<dbReference type="GeneID" id="69033772"/>
<dbReference type="RefSeq" id="XP_045291780.1">
    <property type="nucleotide sequence ID" value="XM_045427805.1"/>
</dbReference>
<keyword evidence="3" id="KW-1185">Reference proteome</keyword>
<feature type="compositionally biased region" description="Basic residues" evidence="1">
    <location>
        <begin position="286"/>
        <end position="297"/>
    </location>
</feature>
<dbReference type="Proteomes" id="UP000001631">
    <property type="component" value="Unassembled WGS sequence"/>
</dbReference>
<feature type="compositionally biased region" description="Basic and acidic residues" evidence="1">
    <location>
        <begin position="18"/>
        <end position="32"/>
    </location>
</feature>